<dbReference type="GO" id="GO:0009313">
    <property type="term" value="P:oligosaccharide catabolic process"/>
    <property type="evidence" value="ECO:0007669"/>
    <property type="project" value="TreeGrafter"/>
</dbReference>
<dbReference type="InterPro" id="IPR006048">
    <property type="entry name" value="A-amylase/branching_C"/>
</dbReference>
<accession>A0A379F0R8</accession>
<dbReference type="CDD" id="cd11349">
    <property type="entry name" value="AmyAc_3"/>
    <property type="match status" value="1"/>
</dbReference>
<keyword evidence="2" id="KW-0326">Glycosidase</keyword>
<dbReference type="EC" id="3.2.1.1" evidence="2"/>
<dbReference type="PANTHER" id="PTHR10357:SF205">
    <property type="entry name" value="O-GLYCOSYL HYDROLASE FAMILY 13"/>
    <property type="match status" value="1"/>
</dbReference>
<dbReference type="PANTHER" id="PTHR10357">
    <property type="entry name" value="ALPHA-AMYLASE FAMILY MEMBER"/>
    <property type="match status" value="1"/>
</dbReference>
<dbReference type="EMBL" id="UGTP01000001">
    <property type="protein sequence ID" value="SUC12202.1"/>
    <property type="molecule type" value="Genomic_DNA"/>
</dbReference>
<dbReference type="Gene3D" id="3.20.20.80">
    <property type="entry name" value="Glycosidases"/>
    <property type="match status" value="2"/>
</dbReference>
<dbReference type="Pfam" id="PF00128">
    <property type="entry name" value="Alpha-amylase"/>
    <property type="match status" value="2"/>
</dbReference>
<feature type="domain" description="Glycosyl hydrolase family 13 catalytic" evidence="1">
    <location>
        <begin position="7"/>
        <end position="429"/>
    </location>
</feature>
<keyword evidence="2" id="KW-0378">Hydrolase</keyword>
<organism evidence="2 3">
    <name type="scientific">Prevotella pallens</name>
    <dbReference type="NCBI Taxonomy" id="60133"/>
    <lineage>
        <taxon>Bacteria</taxon>
        <taxon>Pseudomonadati</taxon>
        <taxon>Bacteroidota</taxon>
        <taxon>Bacteroidia</taxon>
        <taxon>Bacteroidales</taxon>
        <taxon>Prevotellaceae</taxon>
        <taxon>Prevotella</taxon>
    </lineage>
</organism>
<proteinExistence type="predicted"/>
<dbReference type="Proteomes" id="UP000254235">
    <property type="component" value="Unassembled WGS sequence"/>
</dbReference>
<dbReference type="SUPFAM" id="SSF51445">
    <property type="entry name" value="(Trans)glycosidases"/>
    <property type="match status" value="1"/>
</dbReference>
<reference evidence="2 3" key="1">
    <citation type="submission" date="2018-06" db="EMBL/GenBank/DDBJ databases">
        <authorList>
            <consortium name="Pathogen Informatics"/>
            <person name="Doyle S."/>
        </authorList>
    </citation>
    <scope>NUCLEOTIDE SEQUENCE [LARGE SCALE GENOMIC DNA]</scope>
    <source>
        <strain evidence="2 3">NCTC13043</strain>
    </source>
</reference>
<dbReference type="GO" id="GO:0004556">
    <property type="term" value="F:alpha-amylase activity"/>
    <property type="evidence" value="ECO:0007669"/>
    <property type="project" value="UniProtKB-EC"/>
</dbReference>
<dbReference type="InterPro" id="IPR006047">
    <property type="entry name" value="GH13_cat_dom"/>
</dbReference>
<evidence type="ECO:0000313" key="2">
    <source>
        <dbReference type="EMBL" id="SUC12202.1"/>
    </source>
</evidence>
<dbReference type="OrthoDB" id="9805159at2"/>
<dbReference type="GO" id="GO:0043169">
    <property type="term" value="F:cation binding"/>
    <property type="evidence" value="ECO:0007669"/>
    <property type="project" value="InterPro"/>
</dbReference>
<protein>
    <submittedName>
        <fullName evidence="2">Alpha-amylase</fullName>
        <ecNumber evidence="2">3.2.1.1</ecNumber>
    </submittedName>
</protein>
<evidence type="ECO:0000259" key="1">
    <source>
        <dbReference type="SMART" id="SM00642"/>
    </source>
</evidence>
<gene>
    <name evidence="2" type="primary">amy</name>
    <name evidence="2" type="ORF">NCTC13043_00799</name>
</gene>
<dbReference type="SUPFAM" id="SSF51011">
    <property type="entry name" value="Glycosyl hydrolase domain"/>
    <property type="match status" value="1"/>
</dbReference>
<dbReference type="Pfam" id="PF02806">
    <property type="entry name" value="Alpha-amylase_C"/>
    <property type="match status" value="1"/>
</dbReference>
<dbReference type="AlphaFoldDB" id="A0A379F0R8"/>
<dbReference type="SMART" id="SM00642">
    <property type="entry name" value="Aamy"/>
    <property type="match status" value="1"/>
</dbReference>
<dbReference type="RefSeq" id="WP_115083092.1">
    <property type="nucleotide sequence ID" value="NZ_JABZTV010000009.1"/>
</dbReference>
<dbReference type="GeneID" id="78570511"/>
<name>A0A379F0R8_9BACT</name>
<dbReference type="InterPro" id="IPR017853">
    <property type="entry name" value="GH"/>
</dbReference>
<sequence>MKLVIYQVFTRTFGNKNTNNQPNGTIADNGVGKMSDFNKTTLQQIKKLGANTIWYTGIIRHATCTDYSAFGIPRQTPRIVKGKAGSPYAITDYYDVDPDIADNVTKRMNEFEDLVKRTHNEGLKVIIDFVPNHVAREYKSICKPNGVKDLGETDDKNKHFDANNNFYYCPNEPLDTSAIPRSINNEATKPDHKSAEYTETVARCTGNDRFDAHPQANDWYETIKLNYGIDYCDWGGRSNHFNPIPDTWHKMTDILLFWAAKGIDGFRCDMAEMVPHEFWKYATEKVKAQYPHIVFIGEVYDPNQYRTYIAAGFDYLYDKVGMYDCLRDVMCEHRSANDITRQWQATDDIGKHVLYFLENHDEQRIASNFFCGNMQKGIPALIVAALFQCNPIMIYAGQEFGEKGMDGEGFSGIDGRSTIFDYWSIDAIRKGFFERSKLSAEQVQLEKEYRKILTLCNSEKAISNGKTFDLMYANETNDAFDSNKQFAFLRSSNNTTLLIVANFSKTEAHIRVNIPAHAFDYMEIKEGKKNMVDLLSGNHQSVVLQKDSSIEIVVPALNGRVYKF</sequence>
<evidence type="ECO:0000313" key="3">
    <source>
        <dbReference type="Proteomes" id="UP000254235"/>
    </source>
</evidence>